<evidence type="ECO:0000313" key="5">
    <source>
        <dbReference type="EMBL" id="ODV60158.1"/>
    </source>
</evidence>
<evidence type="ECO:0000313" key="6">
    <source>
        <dbReference type="Proteomes" id="UP000095038"/>
    </source>
</evidence>
<sequence length="416" mass="46372">MERKDDGGKDTFINPNEIDEEIGNVSDEAEPMDEDEGDEELQGNDDIIEIDMSNNSWAYFDKHQDSVFKVISHPFLPIVVSGGADNTAFMWTSNSQPPKLITELKGHTESVIAGGFTKDGSYIITGDMTGKVLVHKAFKKYQQWRKIAEINEISEISWIEVHPVQNFFAFGGIDGSVWCYSIENDNVEQVFSGFNHSIECTSGKFVDVDDIDSLLLITCSEDSSIVFWNCYTSEPIFKLTSNDFKSSDNHSWVTISALDNSKIVAVGSRDGVIAILNYETIKILNTIKAIDLKESDDIYDSSVEALAWCSVENSTLLAVGLVSGDLTFYDSKSWRIRKSVKLEDAITKLEFIKDENFLIGSCMNGRIYKWNVLTGKEEFVGVGHNLGILDFCVQDKGNKLITAGDEGVSLVFNLNK</sequence>
<evidence type="ECO:0000256" key="1">
    <source>
        <dbReference type="ARBA" id="ARBA00022574"/>
    </source>
</evidence>
<dbReference type="FunCoup" id="A0A1D2VEN2">
    <property type="interactions" value="622"/>
</dbReference>
<dbReference type="STRING" id="1344418.A0A1D2VEN2"/>
<organism evidence="5 6">
    <name type="scientific">Ascoidea rubescens DSM 1968</name>
    <dbReference type="NCBI Taxonomy" id="1344418"/>
    <lineage>
        <taxon>Eukaryota</taxon>
        <taxon>Fungi</taxon>
        <taxon>Dikarya</taxon>
        <taxon>Ascomycota</taxon>
        <taxon>Saccharomycotina</taxon>
        <taxon>Saccharomycetes</taxon>
        <taxon>Ascoideaceae</taxon>
        <taxon>Ascoidea</taxon>
    </lineage>
</organism>
<proteinExistence type="predicted"/>
<feature type="region of interest" description="Disordered" evidence="4">
    <location>
        <begin position="1"/>
        <end position="44"/>
    </location>
</feature>
<keyword evidence="2" id="KW-0677">Repeat</keyword>
<dbReference type="InterPro" id="IPR015943">
    <property type="entry name" value="WD40/YVTN_repeat-like_dom_sf"/>
</dbReference>
<dbReference type="GO" id="GO:0005829">
    <property type="term" value="C:cytosol"/>
    <property type="evidence" value="ECO:0007669"/>
    <property type="project" value="EnsemblFungi"/>
</dbReference>
<dbReference type="AlphaFoldDB" id="A0A1D2VEN2"/>
<dbReference type="InterPro" id="IPR051179">
    <property type="entry name" value="WD_repeat_multifunction"/>
</dbReference>
<dbReference type="RefSeq" id="XP_020046465.1">
    <property type="nucleotide sequence ID" value="XM_020191900.1"/>
</dbReference>
<dbReference type="PANTHER" id="PTHR19857">
    <property type="entry name" value="MITOCHONDRIAL DIVISION PROTEIN 1-RELATED"/>
    <property type="match status" value="1"/>
</dbReference>
<dbReference type="GeneID" id="30965536"/>
<dbReference type="Gene3D" id="2.130.10.10">
    <property type="entry name" value="YVTN repeat-like/Quinoprotein amine dehydrogenase"/>
    <property type="match status" value="1"/>
</dbReference>
<dbReference type="InterPro" id="IPR001680">
    <property type="entry name" value="WD40_rpt"/>
</dbReference>
<keyword evidence="1 3" id="KW-0853">WD repeat</keyword>
<dbReference type="GO" id="GO:0051082">
    <property type="term" value="F:unfolded protein binding"/>
    <property type="evidence" value="ECO:0007669"/>
    <property type="project" value="EnsemblFungi"/>
</dbReference>
<gene>
    <name evidence="5" type="ORF">ASCRUDRAFT_71192</name>
</gene>
<dbReference type="Pfam" id="PF00400">
    <property type="entry name" value="WD40"/>
    <property type="match status" value="2"/>
</dbReference>
<dbReference type="PANTHER" id="PTHR19857:SF8">
    <property type="entry name" value="ANGIO-ASSOCIATED MIGRATORY CELL PROTEIN"/>
    <property type="match status" value="1"/>
</dbReference>
<dbReference type="GO" id="GO:0000027">
    <property type="term" value="P:ribosomal large subunit assembly"/>
    <property type="evidence" value="ECO:0007669"/>
    <property type="project" value="EnsemblFungi"/>
</dbReference>
<dbReference type="InterPro" id="IPR036322">
    <property type="entry name" value="WD40_repeat_dom_sf"/>
</dbReference>
<name>A0A1D2VEN2_9ASCO</name>
<dbReference type="SMART" id="SM00320">
    <property type="entry name" value="WD40"/>
    <property type="match status" value="8"/>
</dbReference>
<protein>
    <submittedName>
        <fullName evidence="5">Putative ribosome assembly protein</fullName>
    </submittedName>
</protein>
<evidence type="ECO:0000256" key="4">
    <source>
        <dbReference type="SAM" id="MobiDB-lite"/>
    </source>
</evidence>
<dbReference type="OrthoDB" id="10261640at2759"/>
<dbReference type="InParanoid" id="A0A1D2VEN2"/>
<dbReference type="EMBL" id="KV454483">
    <property type="protein sequence ID" value="ODV60158.1"/>
    <property type="molecule type" value="Genomic_DNA"/>
</dbReference>
<dbReference type="SUPFAM" id="SSF50978">
    <property type="entry name" value="WD40 repeat-like"/>
    <property type="match status" value="1"/>
</dbReference>
<evidence type="ECO:0000256" key="3">
    <source>
        <dbReference type="PROSITE-ProRule" id="PRU00221"/>
    </source>
</evidence>
<dbReference type="PROSITE" id="PS50082">
    <property type="entry name" value="WD_REPEATS_2"/>
    <property type="match status" value="1"/>
</dbReference>
<feature type="compositionally biased region" description="Acidic residues" evidence="4">
    <location>
        <begin position="17"/>
        <end position="44"/>
    </location>
</feature>
<dbReference type="Proteomes" id="UP000095038">
    <property type="component" value="Unassembled WGS sequence"/>
</dbReference>
<accession>A0A1D2VEN2</accession>
<reference evidence="6" key="1">
    <citation type="submission" date="2016-05" db="EMBL/GenBank/DDBJ databases">
        <title>Comparative genomics of biotechnologically important yeasts.</title>
        <authorList>
            <consortium name="DOE Joint Genome Institute"/>
            <person name="Riley R."/>
            <person name="Haridas S."/>
            <person name="Wolfe K.H."/>
            <person name="Lopes M.R."/>
            <person name="Hittinger C.T."/>
            <person name="Goker M."/>
            <person name="Salamov A."/>
            <person name="Wisecaver J."/>
            <person name="Long T.M."/>
            <person name="Aerts A.L."/>
            <person name="Barry K."/>
            <person name="Choi C."/>
            <person name="Clum A."/>
            <person name="Coughlan A.Y."/>
            <person name="Deshpande S."/>
            <person name="Douglass A.P."/>
            <person name="Hanson S.J."/>
            <person name="Klenk H.-P."/>
            <person name="Labutti K."/>
            <person name="Lapidus A."/>
            <person name="Lindquist E."/>
            <person name="Lipzen A."/>
            <person name="Meier-Kolthoff J.P."/>
            <person name="Ohm R.A."/>
            <person name="Otillar R.P."/>
            <person name="Pangilinan J."/>
            <person name="Peng Y."/>
            <person name="Rokas A."/>
            <person name="Rosa C.A."/>
            <person name="Scheuner C."/>
            <person name="Sibirny A.A."/>
            <person name="Slot J.C."/>
            <person name="Stielow J.B."/>
            <person name="Sun H."/>
            <person name="Kurtzman C.P."/>
            <person name="Blackwell M."/>
            <person name="Grigoriev I.V."/>
            <person name="Jeffries T.W."/>
        </authorList>
    </citation>
    <scope>NUCLEOTIDE SEQUENCE [LARGE SCALE GENOMIC DNA]</scope>
    <source>
        <strain evidence="6">DSM 1968</strain>
    </source>
</reference>
<evidence type="ECO:0000256" key="2">
    <source>
        <dbReference type="ARBA" id="ARBA00022737"/>
    </source>
</evidence>
<keyword evidence="6" id="KW-1185">Reference proteome</keyword>
<feature type="repeat" description="WD" evidence="3">
    <location>
        <begin position="60"/>
        <end position="91"/>
    </location>
</feature>